<name>A0A922TN57_9LACO</name>
<evidence type="ECO:0000256" key="5">
    <source>
        <dbReference type="ARBA" id="ARBA00022970"/>
    </source>
</evidence>
<dbReference type="GO" id="GO:0006865">
    <property type="term" value="P:amino acid transport"/>
    <property type="evidence" value="ECO:0007669"/>
    <property type="project" value="UniProtKB-KW"/>
</dbReference>
<evidence type="ECO:0000256" key="2">
    <source>
        <dbReference type="ARBA" id="ARBA00022448"/>
    </source>
</evidence>
<dbReference type="Gene3D" id="3.40.50.300">
    <property type="entry name" value="P-loop containing nucleotide triphosphate hydrolases"/>
    <property type="match status" value="1"/>
</dbReference>
<evidence type="ECO:0000259" key="6">
    <source>
        <dbReference type="PROSITE" id="PS50893"/>
    </source>
</evidence>
<keyword evidence="2" id="KW-0813">Transport</keyword>
<evidence type="ECO:0000256" key="4">
    <source>
        <dbReference type="ARBA" id="ARBA00022840"/>
    </source>
</evidence>
<dbReference type="SMART" id="SM00382">
    <property type="entry name" value="AAA"/>
    <property type="match status" value="1"/>
</dbReference>
<dbReference type="GO" id="GO:0005524">
    <property type="term" value="F:ATP binding"/>
    <property type="evidence" value="ECO:0007669"/>
    <property type="project" value="UniProtKB-KW"/>
</dbReference>
<dbReference type="InterPro" id="IPR027417">
    <property type="entry name" value="P-loop_NTPase"/>
</dbReference>
<dbReference type="EMBL" id="AZGO01000053">
    <property type="protein sequence ID" value="KRM36212.1"/>
    <property type="molecule type" value="Genomic_DNA"/>
</dbReference>
<reference evidence="7 8" key="1">
    <citation type="journal article" date="2015" name="Genome Announc.">
        <title>Expanding the biotechnology potential of lactobacilli through comparative genomics of 213 strains and associated genera.</title>
        <authorList>
            <person name="Sun Z."/>
            <person name="Harris H.M."/>
            <person name="McCann A."/>
            <person name="Guo C."/>
            <person name="Argimon S."/>
            <person name="Zhang W."/>
            <person name="Yang X."/>
            <person name="Jeffery I.B."/>
            <person name="Cooney J.C."/>
            <person name="Kagawa T.F."/>
            <person name="Liu W."/>
            <person name="Song Y."/>
            <person name="Salvetti E."/>
            <person name="Wrobel A."/>
            <person name="Rasinkangas P."/>
            <person name="Parkhill J."/>
            <person name="Rea M.C."/>
            <person name="O'Sullivan O."/>
            <person name="Ritari J."/>
            <person name="Douillard F.P."/>
            <person name="Paul Ross R."/>
            <person name="Yang R."/>
            <person name="Briner A.E."/>
            <person name="Felis G.E."/>
            <person name="de Vos W.M."/>
            <person name="Barrangou R."/>
            <person name="Klaenhammer T.R."/>
            <person name="Caufield P.W."/>
            <person name="Cui Y."/>
            <person name="Zhang H."/>
            <person name="O'Toole P.W."/>
        </authorList>
    </citation>
    <scope>NUCLEOTIDE SEQUENCE [LARGE SCALE GENOMIC DNA]</scope>
    <source>
        <strain evidence="7 8">DSM 8475</strain>
    </source>
</reference>
<dbReference type="PROSITE" id="PS00211">
    <property type="entry name" value="ABC_TRANSPORTER_1"/>
    <property type="match status" value="1"/>
</dbReference>
<dbReference type="GO" id="GO:0022857">
    <property type="term" value="F:transmembrane transporter activity"/>
    <property type="evidence" value="ECO:0007669"/>
    <property type="project" value="UniProtKB-ARBA"/>
</dbReference>
<keyword evidence="5" id="KW-0029">Amino-acid transport</keyword>
<dbReference type="InterPro" id="IPR017911">
    <property type="entry name" value="MacB-like_ATP-bd"/>
</dbReference>
<dbReference type="PANTHER" id="PTHR42798:SF7">
    <property type="entry name" value="ALPHA-D-RIBOSE 1-METHYLPHOSPHONATE 5-TRIPHOSPHATE SYNTHASE SUBUNIT PHNL"/>
    <property type="match status" value="1"/>
</dbReference>
<evidence type="ECO:0000256" key="1">
    <source>
        <dbReference type="ARBA" id="ARBA00005417"/>
    </source>
</evidence>
<organism evidence="7 8">
    <name type="scientific">Limosilactobacillus pontis DSM 8475</name>
    <dbReference type="NCBI Taxonomy" id="1423794"/>
    <lineage>
        <taxon>Bacteria</taxon>
        <taxon>Bacillati</taxon>
        <taxon>Bacillota</taxon>
        <taxon>Bacilli</taxon>
        <taxon>Lactobacillales</taxon>
        <taxon>Lactobacillaceae</taxon>
        <taxon>Limosilactobacillus</taxon>
    </lineage>
</organism>
<sequence length="257" mass="28320">MKGAIIMTLLQLNHVQRTYNANSTHPVTALKDISFTVDRGKYVAIMGESGAGKSTLLNIIATLEQPTGGQAILNSQDLGALTKDDAARYRREHLGFIFQHFNLLDSLSNRDNVYLPLVLAKTDPAVMAQRLQPLMKRLQIAQIIDRFPSEISGGQQQRVAIARALIAQPDLLLADEPTGALDSNTSAEILDLFDDVNENGQTILMVTHSAAAASHAKRTLFIKDGRIYHELFRGDLTMKKYQEEISDTMMTLTNGGE</sequence>
<dbReference type="FunFam" id="3.40.50.300:FF:000032">
    <property type="entry name" value="Export ABC transporter ATP-binding protein"/>
    <property type="match status" value="1"/>
</dbReference>
<keyword evidence="4" id="KW-0067">ATP-binding</keyword>
<dbReference type="InterPro" id="IPR003593">
    <property type="entry name" value="AAA+_ATPase"/>
</dbReference>
<dbReference type="SUPFAM" id="SSF52540">
    <property type="entry name" value="P-loop containing nucleoside triphosphate hydrolases"/>
    <property type="match status" value="1"/>
</dbReference>
<feature type="domain" description="ABC transporter" evidence="6">
    <location>
        <begin position="10"/>
        <end position="249"/>
    </location>
</feature>
<accession>A0A922TN57</accession>
<dbReference type="AlphaFoldDB" id="A0A922TN57"/>
<evidence type="ECO:0000313" key="8">
    <source>
        <dbReference type="Proteomes" id="UP000051085"/>
    </source>
</evidence>
<dbReference type="PROSITE" id="PS50893">
    <property type="entry name" value="ABC_TRANSPORTER_2"/>
    <property type="match status" value="1"/>
</dbReference>
<dbReference type="Proteomes" id="UP000051085">
    <property type="component" value="Unassembled WGS sequence"/>
</dbReference>
<dbReference type="GO" id="GO:0016887">
    <property type="term" value="F:ATP hydrolysis activity"/>
    <property type="evidence" value="ECO:0007669"/>
    <property type="project" value="InterPro"/>
</dbReference>
<dbReference type="InterPro" id="IPR003439">
    <property type="entry name" value="ABC_transporter-like_ATP-bd"/>
</dbReference>
<keyword evidence="3" id="KW-0547">Nucleotide-binding</keyword>
<protein>
    <submittedName>
        <fullName evidence="7">ABC transporter-like protein</fullName>
    </submittedName>
</protein>
<comment type="caution">
    <text evidence="7">The sequence shown here is derived from an EMBL/GenBank/DDBJ whole genome shotgun (WGS) entry which is preliminary data.</text>
</comment>
<dbReference type="Pfam" id="PF00005">
    <property type="entry name" value="ABC_tran"/>
    <property type="match status" value="1"/>
</dbReference>
<evidence type="ECO:0000313" key="7">
    <source>
        <dbReference type="EMBL" id="KRM36212.1"/>
    </source>
</evidence>
<evidence type="ECO:0000256" key="3">
    <source>
        <dbReference type="ARBA" id="ARBA00022741"/>
    </source>
</evidence>
<dbReference type="InterPro" id="IPR017871">
    <property type="entry name" value="ABC_transporter-like_CS"/>
</dbReference>
<dbReference type="PANTHER" id="PTHR42798">
    <property type="entry name" value="LIPOPROTEIN-RELEASING SYSTEM ATP-BINDING PROTEIN LOLD"/>
    <property type="match status" value="1"/>
</dbReference>
<gene>
    <name evidence="7" type="ORF">FD34_GL000219</name>
</gene>
<dbReference type="CDD" id="cd03255">
    <property type="entry name" value="ABC_MJ0796_LolCDE_FtsE"/>
    <property type="match status" value="1"/>
</dbReference>
<comment type="similarity">
    <text evidence="1">Belongs to the ABC transporter superfamily.</text>
</comment>
<proteinExistence type="inferred from homology"/>
<dbReference type="GO" id="GO:0098796">
    <property type="term" value="C:membrane protein complex"/>
    <property type="evidence" value="ECO:0007669"/>
    <property type="project" value="UniProtKB-ARBA"/>
</dbReference>